<comment type="similarity">
    <text evidence="2">Belongs to the fucolectin family.</text>
</comment>
<evidence type="ECO:0000256" key="7">
    <source>
        <dbReference type="ARBA" id="ARBA00023157"/>
    </source>
</evidence>
<evidence type="ECO:0000256" key="3">
    <source>
        <dbReference type="ARBA" id="ARBA00011233"/>
    </source>
</evidence>
<feature type="domain" description="F5/8 type C" evidence="9">
    <location>
        <begin position="355"/>
        <end position="509"/>
    </location>
</feature>
<dbReference type="Pfam" id="PF22633">
    <property type="entry name" value="F5_F8_type_C_2"/>
    <property type="match status" value="2"/>
</dbReference>
<evidence type="ECO:0000256" key="2">
    <source>
        <dbReference type="ARBA" id="ARBA00010147"/>
    </source>
</evidence>
<dbReference type="OrthoDB" id="547680at2759"/>
<dbReference type="RefSeq" id="XP_019641888.1">
    <property type="nucleotide sequence ID" value="XM_019786329.1"/>
</dbReference>
<evidence type="ECO:0000256" key="1">
    <source>
        <dbReference type="ARBA" id="ARBA00002219"/>
    </source>
</evidence>
<sequence>MSRHFEFVLALALLAGAVYPGKSMPSQEQLTDEYPESEIEEAETLLKELEDLVDEEVMANNIIGDEETALFPEKRLSAPIHNCLLKTTDTTYRYRWDSLRLTGPRFTFQVSARNDAFIGLSPANRDVTDMYEILIGGWANTRSAIRRRKLGPNLAFVSTPGIDSPTEFRTFWINCAPDGTISVGKGGVAQPFMSWRDPNPLRVSYAGYSTGWGSTGRWKFCSIRDQATFTDPNLASGRPTFQCSVGWGGTPGRAVDGNRSPHWNHNSCTHTHGENDPWWYVDLGSSVTVDHVTIVNRRDCCSERITPFEVHVGDSTNVASNPRCGGHHHFPPTETEHNVHCGGLRGRYVGIRLSGKSRVLTLCEVEVYASPNLALGKPTFQSNVAHNGFATRATDGCRDPNWGSQCCTHTNCETNPWLQVDLGTSVRVQWVVIMNRADCCRERLTPFNVHIGNNARVEYNPRCGGHHTIPAGKNKDAINCNGMTGRYVGIRLPGYGRVLTVCEIEVYAGTVTKRTSEVRETEGKGCGEHEEGQSWVGDEEEHNCNCDAGEEFCYKVVCGDDGEKKPIKGEEGMWTCEETEETEETAREILEETMENLMEDYKE</sequence>
<gene>
    <name evidence="11" type="primary">LOC109483339</name>
</gene>
<dbReference type="GO" id="GO:0010185">
    <property type="term" value="P:regulation of cellular defense response"/>
    <property type="evidence" value="ECO:0007669"/>
    <property type="project" value="UniProtKB-ARBA"/>
</dbReference>
<dbReference type="AlphaFoldDB" id="A0A6P4ZYA3"/>
<dbReference type="PROSITE" id="PS50022">
    <property type="entry name" value="FA58C_3"/>
    <property type="match status" value="1"/>
</dbReference>
<evidence type="ECO:0000256" key="4">
    <source>
        <dbReference type="ARBA" id="ARBA00022723"/>
    </source>
</evidence>
<keyword evidence="7" id="KW-1015">Disulfide bond</keyword>
<feature type="signal peptide" evidence="8">
    <location>
        <begin position="1"/>
        <end position="20"/>
    </location>
</feature>
<evidence type="ECO:0000259" key="9">
    <source>
        <dbReference type="PROSITE" id="PS50022"/>
    </source>
</evidence>
<keyword evidence="4" id="KW-0479">Metal-binding</keyword>
<dbReference type="SUPFAM" id="SSF49785">
    <property type="entry name" value="Galactose-binding domain-like"/>
    <property type="match status" value="2"/>
</dbReference>
<dbReference type="GeneID" id="109483339"/>
<keyword evidence="6" id="KW-0106">Calcium</keyword>
<dbReference type="KEGG" id="bbel:109483339"/>
<evidence type="ECO:0000313" key="11">
    <source>
        <dbReference type="RefSeq" id="XP_019641888.1"/>
    </source>
</evidence>
<keyword evidence="8" id="KW-0732">Signal</keyword>
<keyword evidence="5" id="KW-0430">Lectin</keyword>
<evidence type="ECO:0000256" key="5">
    <source>
        <dbReference type="ARBA" id="ARBA00022734"/>
    </source>
</evidence>
<dbReference type="InterPro" id="IPR000421">
    <property type="entry name" value="FA58C"/>
</dbReference>
<dbReference type="Proteomes" id="UP000515135">
    <property type="component" value="Unplaced"/>
</dbReference>
<dbReference type="InterPro" id="IPR051941">
    <property type="entry name" value="BG_Antigen-Binding_Lectin"/>
</dbReference>
<dbReference type="InterPro" id="IPR006585">
    <property type="entry name" value="FTP1"/>
</dbReference>
<comment type="subunit">
    <text evidence="3">Homotrimer.</text>
</comment>
<dbReference type="Pfam" id="PF12248">
    <property type="entry name" value="Methyltransf_FA"/>
    <property type="match status" value="1"/>
</dbReference>
<organism evidence="10 11">
    <name type="scientific">Branchiostoma belcheri</name>
    <name type="common">Amphioxus</name>
    <dbReference type="NCBI Taxonomy" id="7741"/>
    <lineage>
        <taxon>Eukaryota</taxon>
        <taxon>Metazoa</taxon>
        <taxon>Chordata</taxon>
        <taxon>Cephalochordata</taxon>
        <taxon>Leptocardii</taxon>
        <taxon>Amphioxiformes</taxon>
        <taxon>Branchiostomatidae</taxon>
        <taxon>Branchiostoma</taxon>
    </lineage>
</organism>
<dbReference type="SMART" id="SM00607">
    <property type="entry name" value="FTP"/>
    <property type="match status" value="2"/>
</dbReference>
<name>A0A6P4ZYA3_BRABE</name>
<evidence type="ECO:0000313" key="10">
    <source>
        <dbReference type="Proteomes" id="UP000515135"/>
    </source>
</evidence>
<dbReference type="PANTHER" id="PTHR45713:SF6">
    <property type="entry name" value="F5_8 TYPE C DOMAIN-CONTAINING PROTEIN"/>
    <property type="match status" value="1"/>
</dbReference>
<dbReference type="GO" id="GO:0042806">
    <property type="term" value="F:fucose binding"/>
    <property type="evidence" value="ECO:0007669"/>
    <property type="project" value="UniProtKB-ARBA"/>
</dbReference>
<comment type="function">
    <text evidence="1">Acts as a defensive agent. Recognizes blood group fucosylated oligosaccharides including A, B, H and Lewis B-type antigens. Does not recognize Lewis A antigen and has low affinity for monovalent haptens.</text>
</comment>
<evidence type="ECO:0000256" key="8">
    <source>
        <dbReference type="SAM" id="SignalP"/>
    </source>
</evidence>
<protein>
    <submittedName>
        <fullName evidence="11">Uncharacterized protein LOC109483339</fullName>
    </submittedName>
</protein>
<dbReference type="PANTHER" id="PTHR45713">
    <property type="entry name" value="FTP DOMAIN-CONTAINING PROTEIN"/>
    <property type="match status" value="1"/>
</dbReference>
<dbReference type="GO" id="GO:0046872">
    <property type="term" value="F:metal ion binding"/>
    <property type="evidence" value="ECO:0007669"/>
    <property type="project" value="UniProtKB-KW"/>
</dbReference>
<dbReference type="InterPro" id="IPR022041">
    <property type="entry name" value="Methyltransf_FA"/>
</dbReference>
<dbReference type="GO" id="GO:0001868">
    <property type="term" value="P:regulation of complement activation, lectin pathway"/>
    <property type="evidence" value="ECO:0007669"/>
    <property type="project" value="UniProtKB-ARBA"/>
</dbReference>
<keyword evidence="10" id="KW-1185">Reference proteome</keyword>
<reference evidence="11" key="1">
    <citation type="submission" date="2025-08" db="UniProtKB">
        <authorList>
            <consortium name="RefSeq"/>
        </authorList>
    </citation>
    <scope>IDENTIFICATION</scope>
    <source>
        <tissue evidence="11">Gonad</tissue>
    </source>
</reference>
<proteinExistence type="inferred from homology"/>
<feature type="chain" id="PRO_5027998440" evidence="8">
    <location>
        <begin position="21"/>
        <end position="603"/>
    </location>
</feature>
<evidence type="ECO:0000256" key="6">
    <source>
        <dbReference type="ARBA" id="ARBA00022837"/>
    </source>
</evidence>
<accession>A0A6P4ZYA3</accession>
<dbReference type="Gene3D" id="2.60.120.260">
    <property type="entry name" value="Galactose-binding domain-like"/>
    <property type="match status" value="2"/>
</dbReference>
<dbReference type="InterPro" id="IPR008979">
    <property type="entry name" value="Galactose-bd-like_sf"/>
</dbReference>